<organism evidence="3 4">
    <name type="scientific">Alistipes onderdonkii</name>
    <dbReference type="NCBI Taxonomy" id="328813"/>
    <lineage>
        <taxon>Bacteria</taxon>
        <taxon>Pseudomonadati</taxon>
        <taxon>Bacteroidota</taxon>
        <taxon>Bacteroidia</taxon>
        <taxon>Bacteroidales</taxon>
        <taxon>Rikenellaceae</taxon>
        <taxon>Alistipes</taxon>
    </lineage>
</organism>
<feature type="compositionally biased region" description="Gly residues" evidence="1">
    <location>
        <begin position="353"/>
        <end position="363"/>
    </location>
</feature>
<feature type="transmembrane region" description="Helical" evidence="2">
    <location>
        <begin position="199"/>
        <end position="218"/>
    </location>
</feature>
<protein>
    <submittedName>
        <fullName evidence="3">DUF3667 domain-containing protein</fullName>
    </submittedName>
</protein>
<keyword evidence="2" id="KW-0472">Membrane</keyword>
<reference evidence="3 4" key="1">
    <citation type="journal article" date="2019" name="Nat. Med.">
        <title>A library of human gut bacterial isolates paired with longitudinal multiomics data enables mechanistic microbiome research.</title>
        <authorList>
            <person name="Poyet M."/>
            <person name="Groussin M."/>
            <person name="Gibbons S.M."/>
            <person name="Avila-Pacheco J."/>
            <person name="Jiang X."/>
            <person name="Kearney S.M."/>
            <person name="Perrotta A.R."/>
            <person name="Berdy B."/>
            <person name="Zhao S."/>
            <person name="Lieberman T.D."/>
            <person name="Swanson P.K."/>
            <person name="Smith M."/>
            <person name="Roesemann S."/>
            <person name="Alexander J.E."/>
            <person name="Rich S.A."/>
            <person name="Livny J."/>
            <person name="Vlamakis H."/>
            <person name="Clish C."/>
            <person name="Bullock K."/>
            <person name="Deik A."/>
            <person name="Scott J."/>
            <person name="Pierce K.A."/>
            <person name="Xavier R.J."/>
            <person name="Alm E.J."/>
        </authorList>
    </citation>
    <scope>NUCLEOTIDE SEQUENCE [LARGE SCALE GENOMIC DNA]</scope>
    <source>
        <strain evidence="3 4">BIOML-A204</strain>
    </source>
</reference>
<feature type="transmembrane region" description="Helical" evidence="2">
    <location>
        <begin position="62"/>
        <end position="81"/>
    </location>
</feature>
<dbReference type="Proteomes" id="UP000323119">
    <property type="component" value="Unassembled WGS sequence"/>
</dbReference>
<dbReference type="EMBL" id="VVUY01000003">
    <property type="protein sequence ID" value="KAA2563186.1"/>
    <property type="molecule type" value="Genomic_DNA"/>
</dbReference>
<keyword evidence="2" id="KW-1133">Transmembrane helix</keyword>
<keyword evidence="2" id="KW-0812">Transmembrane</keyword>
<dbReference type="RefSeq" id="WP_022333509.1">
    <property type="nucleotide sequence ID" value="NZ_JADMQE010000002.1"/>
</dbReference>
<feature type="transmembrane region" description="Helical" evidence="2">
    <location>
        <begin position="238"/>
        <end position="258"/>
    </location>
</feature>
<evidence type="ECO:0000313" key="4">
    <source>
        <dbReference type="Proteomes" id="UP000323119"/>
    </source>
</evidence>
<sequence length="363" mass="40685">MPKHQLCRNCGHEIDHNYCPACGQRTTTDRLTWASLVDSVSSTFIGDEAYGLRGINMRKGAVMTWLAILIHPYVSVSEFILGHRRKYFNPVAILLMLSTFYAVVFALVGKEFTPTARADSPLFRWLICSYYDYATLHPAANMLLMLPFYALAMKTVFRRRSDLKYVEYLYIGIFLSVFEITLMILALPAELFIPWYSSFYMQMLPVFIYTGFVFRKLFGLKKKGAVLRTLLANGLQYVYAFFAALGLLTLSLGIYYLVAPEKFKEELNIRNRDARTEQVEGSQQGEGALNDILNGFLDGLLHEDEADKSSGKDGEDTAGTRDEPQKNVPENRPETEKTAAAGDNPPAGNTAGRQGGGKTLPGK</sequence>
<evidence type="ECO:0000256" key="1">
    <source>
        <dbReference type="SAM" id="MobiDB-lite"/>
    </source>
</evidence>
<accession>A0A9P3ZKC9</accession>
<proteinExistence type="predicted"/>
<evidence type="ECO:0000256" key="2">
    <source>
        <dbReference type="SAM" id="Phobius"/>
    </source>
</evidence>
<name>A0A9P3ZKC9_9BACT</name>
<feature type="transmembrane region" description="Helical" evidence="2">
    <location>
        <begin position="88"/>
        <end position="108"/>
    </location>
</feature>
<evidence type="ECO:0000313" key="3">
    <source>
        <dbReference type="EMBL" id="KAA2563186.1"/>
    </source>
</evidence>
<gene>
    <name evidence="3" type="ORF">F2S36_05205</name>
</gene>
<feature type="compositionally biased region" description="Basic and acidic residues" evidence="1">
    <location>
        <begin position="304"/>
        <end position="337"/>
    </location>
</feature>
<feature type="transmembrane region" description="Helical" evidence="2">
    <location>
        <begin position="139"/>
        <end position="157"/>
    </location>
</feature>
<comment type="caution">
    <text evidence="3">The sequence shown here is derived from an EMBL/GenBank/DDBJ whole genome shotgun (WGS) entry which is preliminary data.</text>
</comment>
<dbReference type="AlphaFoldDB" id="A0A9P3ZKC9"/>
<feature type="transmembrane region" description="Helical" evidence="2">
    <location>
        <begin position="169"/>
        <end position="187"/>
    </location>
</feature>
<feature type="region of interest" description="Disordered" evidence="1">
    <location>
        <begin position="304"/>
        <end position="363"/>
    </location>
</feature>